<dbReference type="AlphaFoldDB" id="A0AB38YBD7"/>
<protein>
    <submittedName>
        <fullName evidence="1">Uncharacterized protein</fullName>
    </submittedName>
</protein>
<proteinExistence type="predicted"/>
<gene>
    <name evidence="1" type="ORF">NFC81_07765</name>
</gene>
<sequence>MRNFNRHHFRAQRLLELQQATPEDTVALLDEAVTWQLYRTYLSLLQELCHNYRIGGTIVGDLWDEGAFLQALRTYNASMYELNILEEARGQVDHWLYQLLACWRALWSESAGQTTLASNAIITSASNEAADWQQDALHGLKDWADAFREHSQTY</sequence>
<evidence type="ECO:0000313" key="1">
    <source>
        <dbReference type="EMBL" id="WLD56633.1"/>
    </source>
</evidence>
<reference evidence="1" key="1">
    <citation type="submission" date="2022-07" db="EMBL/GenBank/DDBJ databases">
        <title>Complete genome sequence of Salinispirillum sp. LH10-3-1 capable of multiple carbohydrate inversion isolated from a soda lake.</title>
        <authorList>
            <person name="Liu J."/>
            <person name="Zhai Y."/>
            <person name="Zhang H."/>
            <person name="Yang H."/>
            <person name="Qu J."/>
            <person name="Li J."/>
        </authorList>
    </citation>
    <scope>NUCLEOTIDE SEQUENCE</scope>
    <source>
        <strain evidence="1">LH 10-3-1</strain>
    </source>
</reference>
<dbReference type="EMBL" id="CP101717">
    <property type="protein sequence ID" value="WLD56633.1"/>
    <property type="molecule type" value="Genomic_DNA"/>
</dbReference>
<name>A0AB38YBD7_9GAMM</name>
<dbReference type="Pfam" id="PF20227">
    <property type="entry name" value="DUF6586"/>
    <property type="match status" value="1"/>
</dbReference>
<dbReference type="InterPro" id="IPR046493">
    <property type="entry name" value="DUF6586"/>
</dbReference>
<organism evidence="1">
    <name type="scientific">Salinispirillum sp. LH 10-3-1</name>
    <dbReference type="NCBI Taxonomy" id="2952525"/>
    <lineage>
        <taxon>Bacteria</taxon>
        <taxon>Pseudomonadati</taxon>
        <taxon>Pseudomonadota</taxon>
        <taxon>Gammaproteobacteria</taxon>
        <taxon>Oceanospirillales</taxon>
        <taxon>Saccharospirillaceae</taxon>
        <taxon>Salinispirillum</taxon>
    </lineage>
</organism>
<accession>A0AB38YBD7</accession>
<dbReference type="RefSeq" id="WP_304993915.1">
    <property type="nucleotide sequence ID" value="NZ_CP101717.1"/>
</dbReference>